<evidence type="ECO:0000313" key="2">
    <source>
        <dbReference type="EMBL" id="KAE8372160.1"/>
    </source>
</evidence>
<reference evidence="2 3" key="1">
    <citation type="submission" date="2019-04" db="EMBL/GenBank/DDBJ databases">
        <title>Friends and foes A comparative genomics studyof 23 Aspergillus species from section Flavi.</title>
        <authorList>
            <consortium name="DOE Joint Genome Institute"/>
            <person name="Kjaerbolling I."/>
            <person name="Vesth T."/>
            <person name="Frisvad J.C."/>
            <person name="Nybo J.L."/>
            <person name="Theobald S."/>
            <person name="Kildgaard S."/>
            <person name="Isbrandt T."/>
            <person name="Kuo A."/>
            <person name="Sato A."/>
            <person name="Lyhne E.K."/>
            <person name="Kogle M.E."/>
            <person name="Wiebenga A."/>
            <person name="Kun R.S."/>
            <person name="Lubbers R.J."/>
            <person name="Makela M.R."/>
            <person name="Barry K."/>
            <person name="Chovatia M."/>
            <person name="Clum A."/>
            <person name="Daum C."/>
            <person name="Haridas S."/>
            <person name="He G."/>
            <person name="LaButti K."/>
            <person name="Lipzen A."/>
            <person name="Mondo S."/>
            <person name="Riley R."/>
            <person name="Salamov A."/>
            <person name="Simmons B.A."/>
            <person name="Magnuson J.K."/>
            <person name="Henrissat B."/>
            <person name="Mortensen U.H."/>
            <person name="Larsen T.O."/>
            <person name="Devries R.P."/>
            <person name="Grigoriev I.V."/>
            <person name="Machida M."/>
            <person name="Baker S.E."/>
            <person name="Andersen M.R."/>
        </authorList>
    </citation>
    <scope>NUCLEOTIDE SEQUENCE [LARGE SCALE GENOMIC DNA]</scope>
    <source>
        <strain evidence="2 3">IBT 29228</strain>
    </source>
</reference>
<evidence type="ECO:0000313" key="3">
    <source>
        <dbReference type="Proteomes" id="UP000326198"/>
    </source>
</evidence>
<evidence type="ECO:0008006" key="4">
    <source>
        <dbReference type="Google" id="ProtNLM"/>
    </source>
</evidence>
<dbReference type="PANTHER" id="PTHR38116">
    <property type="entry name" value="CHROMOSOME 7, WHOLE GENOME SHOTGUN SEQUENCE"/>
    <property type="match status" value="1"/>
</dbReference>
<dbReference type="Proteomes" id="UP000326198">
    <property type="component" value="Unassembled WGS sequence"/>
</dbReference>
<dbReference type="OrthoDB" id="2245989at2759"/>
<proteinExistence type="predicted"/>
<feature type="compositionally biased region" description="Polar residues" evidence="1">
    <location>
        <begin position="81"/>
        <end position="91"/>
    </location>
</feature>
<protein>
    <recommendedName>
        <fullName evidence="4">BZIP domain-containing protein</fullName>
    </recommendedName>
</protein>
<dbReference type="Gene3D" id="1.20.5.170">
    <property type="match status" value="1"/>
</dbReference>
<organism evidence="2 3">
    <name type="scientific">Aspergillus bertholletiae</name>
    <dbReference type="NCBI Taxonomy" id="1226010"/>
    <lineage>
        <taxon>Eukaryota</taxon>
        <taxon>Fungi</taxon>
        <taxon>Dikarya</taxon>
        <taxon>Ascomycota</taxon>
        <taxon>Pezizomycotina</taxon>
        <taxon>Eurotiomycetes</taxon>
        <taxon>Eurotiomycetidae</taxon>
        <taxon>Eurotiales</taxon>
        <taxon>Aspergillaceae</taxon>
        <taxon>Aspergillus</taxon>
        <taxon>Aspergillus subgen. Circumdati</taxon>
    </lineage>
</organism>
<dbReference type="CDD" id="cd14688">
    <property type="entry name" value="bZIP_YAP"/>
    <property type="match status" value="1"/>
</dbReference>
<dbReference type="InterPro" id="IPR021833">
    <property type="entry name" value="DUF3425"/>
</dbReference>
<keyword evidence="3" id="KW-1185">Reference proteome</keyword>
<dbReference type="EMBL" id="ML736373">
    <property type="protein sequence ID" value="KAE8372160.1"/>
    <property type="molecule type" value="Genomic_DNA"/>
</dbReference>
<dbReference type="AlphaFoldDB" id="A0A5N7ATP2"/>
<sequence>MSHLAAAKGAPRSSIIRLEHMPQQAWVRTTGDDWTGIIDPKERRRLQNRHNQRAYRSRRKDKIVESQDDRPSTSSSTSTSEMVLQSPSQGSHMDATEELKCAHAPPYALQFRQWFEATARDSYLRGAPQTDHLISLSRLNVHRAIIDNICAIGMTNDWTKSDDSISIFNLVQPGFQEDNIPPSLRPTVVQRSVPHHPWLDFFPFPHMRDNLITAGDTFDDDDLCHDLMAFWDTRNTGATLLVWGEPSDPKNWEVTEGFARKWGWLLRGCSELLVSTNFWRMRRGERPLPWRHILRLQ</sequence>
<feature type="compositionally biased region" description="Basic residues" evidence="1">
    <location>
        <begin position="43"/>
        <end position="61"/>
    </location>
</feature>
<gene>
    <name evidence="2" type="ORF">BDV26DRAFT_298110</name>
</gene>
<evidence type="ECO:0000256" key="1">
    <source>
        <dbReference type="SAM" id="MobiDB-lite"/>
    </source>
</evidence>
<accession>A0A5N7ATP2</accession>
<name>A0A5N7ATP2_9EURO</name>
<feature type="compositionally biased region" description="Basic and acidic residues" evidence="1">
    <location>
        <begin position="62"/>
        <end position="71"/>
    </location>
</feature>
<dbReference type="Pfam" id="PF11905">
    <property type="entry name" value="DUF3425"/>
    <property type="match status" value="1"/>
</dbReference>
<feature type="region of interest" description="Disordered" evidence="1">
    <location>
        <begin position="39"/>
        <end position="93"/>
    </location>
</feature>
<dbReference type="PANTHER" id="PTHR38116:SF1">
    <property type="entry name" value="BZIP DOMAIN-CONTAINING PROTEIN"/>
    <property type="match status" value="1"/>
</dbReference>